<dbReference type="EMBL" id="CP098494">
    <property type="protein sequence ID" value="USA62431.1"/>
    <property type="molecule type" value="Genomic_DNA"/>
</dbReference>
<reference evidence="2 3" key="1">
    <citation type="submission" date="2022-06" db="EMBL/GenBank/DDBJ databases">
        <authorList>
            <person name="Liu G."/>
        </authorList>
    </citation>
    <scope>NUCLEOTIDE SEQUENCE [LARGE SCALE GENOMIC DNA]</scope>
    <source>
        <strain evidence="2 3">E4</strain>
    </source>
</reference>
<dbReference type="SUPFAM" id="SSF52799">
    <property type="entry name" value="(Phosphotyrosine protein) phosphatases II"/>
    <property type="match status" value="1"/>
</dbReference>
<accession>A0ABY4U9J8</accession>
<feature type="domain" description="Beta-lactamase hydrolase-like protein phosphatase-like" evidence="1">
    <location>
        <begin position="5"/>
        <end position="109"/>
    </location>
</feature>
<sequence length="138" mass="14729">MTKLANVSETFAVSPQLEPSDMRGLADAGFRTVICNRPDSEEPSQPTVAAIREAAEAAGLAFHHIPVSGGEFPPVAIKAFAKVREEADGKVLAFCRTGTRSITLDALANVENETADARIERAQCVGYDLSGLRDRLGE</sequence>
<evidence type="ECO:0000313" key="2">
    <source>
        <dbReference type="EMBL" id="USA62431.1"/>
    </source>
</evidence>
<dbReference type="Proteomes" id="UP001056619">
    <property type="component" value="Chromosome"/>
</dbReference>
<dbReference type="NCBIfam" id="TIGR01244">
    <property type="entry name" value="TIGR01244 family sulfur transferase"/>
    <property type="match status" value="1"/>
</dbReference>
<gene>
    <name evidence="2" type="ORF">NCF85_05515</name>
</gene>
<evidence type="ECO:0000259" key="1">
    <source>
        <dbReference type="Pfam" id="PF04273"/>
    </source>
</evidence>
<proteinExistence type="predicted"/>
<dbReference type="Gene3D" id="3.90.190.10">
    <property type="entry name" value="Protein tyrosine phosphatase superfamily"/>
    <property type="match status" value="1"/>
</dbReference>
<dbReference type="InterPro" id="IPR029021">
    <property type="entry name" value="Prot-tyrosine_phosphatase-like"/>
</dbReference>
<keyword evidence="2" id="KW-0808">Transferase</keyword>
<evidence type="ECO:0000313" key="3">
    <source>
        <dbReference type="Proteomes" id="UP001056619"/>
    </source>
</evidence>
<dbReference type="GO" id="GO:0016740">
    <property type="term" value="F:transferase activity"/>
    <property type="evidence" value="ECO:0007669"/>
    <property type="project" value="UniProtKB-KW"/>
</dbReference>
<dbReference type="InterPro" id="IPR005939">
    <property type="entry name" value="BLH_phosphatase-like"/>
</dbReference>
<organism evidence="2 3">
    <name type="scientific">Qipengyuania citrea</name>
    <dbReference type="NCBI Taxonomy" id="225971"/>
    <lineage>
        <taxon>Bacteria</taxon>
        <taxon>Pseudomonadati</taxon>
        <taxon>Pseudomonadota</taxon>
        <taxon>Alphaproteobacteria</taxon>
        <taxon>Sphingomonadales</taxon>
        <taxon>Erythrobacteraceae</taxon>
        <taxon>Qipengyuania</taxon>
    </lineage>
</organism>
<name>A0ABY4U9J8_9SPHN</name>
<dbReference type="Pfam" id="PF04273">
    <property type="entry name" value="BLH_phosphatase"/>
    <property type="match status" value="1"/>
</dbReference>
<protein>
    <submittedName>
        <fullName evidence="2">TIGR01244 family sulfur transferase</fullName>
    </submittedName>
</protein>
<dbReference type="RefSeq" id="WP_170004117.1">
    <property type="nucleotide sequence ID" value="NZ_CP098494.1"/>
</dbReference>
<keyword evidence="3" id="KW-1185">Reference proteome</keyword>